<dbReference type="InterPro" id="IPR003817">
    <property type="entry name" value="PS_Dcarbxylase"/>
</dbReference>
<dbReference type="PANTHER" id="PTHR10067">
    <property type="entry name" value="PHOSPHATIDYLSERINE DECARBOXYLASE"/>
    <property type="match status" value="1"/>
</dbReference>
<keyword evidence="1" id="KW-0210">Decarboxylase</keyword>
<name>A0A3N4IFH0_ASCIM</name>
<dbReference type="PANTHER" id="PTHR10067:SF13">
    <property type="entry name" value="PHOSPHATIDYLSERINE DECARBOXYLASE"/>
    <property type="match status" value="1"/>
</dbReference>
<reference evidence="3 4" key="1">
    <citation type="journal article" date="2018" name="Nat. Ecol. Evol.">
        <title>Pezizomycetes genomes reveal the molecular basis of ectomycorrhizal truffle lifestyle.</title>
        <authorList>
            <person name="Murat C."/>
            <person name="Payen T."/>
            <person name="Noel B."/>
            <person name="Kuo A."/>
            <person name="Morin E."/>
            <person name="Chen J."/>
            <person name="Kohler A."/>
            <person name="Krizsan K."/>
            <person name="Balestrini R."/>
            <person name="Da Silva C."/>
            <person name="Montanini B."/>
            <person name="Hainaut M."/>
            <person name="Levati E."/>
            <person name="Barry K.W."/>
            <person name="Belfiori B."/>
            <person name="Cichocki N."/>
            <person name="Clum A."/>
            <person name="Dockter R.B."/>
            <person name="Fauchery L."/>
            <person name="Guy J."/>
            <person name="Iotti M."/>
            <person name="Le Tacon F."/>
            <person name="Lindquist E.A."/>
            <person name="Lipzen A."/>
            <person name="Malagnac F."/>
            <person name="Mello A."/>
            <person name="Molinier V."/>
            <person name="Miyauchi S."/>
            <person name="Poulain J."/>
            <person name="Riccioni C."/>
            <person name="Rubini A."/>
            <person name="Sitrit Y."/>
            <person name="Splivallo R."/>
            <person name="Traeger S."/>
            <person name="Wang M."/>
            <person name="Zifcakova L."/>
            <person name="Wipf D."/>
            <person name="Zambonelli A."/>
            <person name="Paolocci F."/>
            <person name="Nowrousian M."/>
            <person name="Ottonello S."/>
            <person name="Baldrian P."/>
            <person name="Spatafora J.W."/>
            <person name="Henrissat B."/>
            <person name="Nagy L.G."/>
            <person name="Aury J.M."/>
            <person name="Wincker P."/>
            <person name="Grigoriev I.V."/>
            <person name="Bonfante P."/>
            <person name="Martin F.M."/>
        </authorList>
    </citation>
    <scope>NUCLEOTIDE SEQUENCE [LARGE SCALE GENOMIC DNA]</scope>
    <source>
        <strain evidence="3 4">RN42</strain>
    </source>
</reference>
<evidence type="ECO:0000256" key="1">
    <source>
        <dbReference type="ARBA" id="ARBA00022793"/>
    </source>
</evidence>
<dbReference type="EMBL" id="ML119668">
    <property type="protein sequence ID" value="RPA82931.1"/>
    <property type="molecule type" value="Genomic_DNA"/>
</dbReference>
<dbReference type="OrthoDB" id="5973539at2759"/>
<dbReference type="AlphaFoldDB" id="A0A3N4IFH0"/>
<dbReference type="STRING" id="1160509.A0A3N4IFH0"/>
<organism evidence="3 4">
    <name type="scientific">Ascobolus immersus RN42</name>
    <dbReference type="NCBI Taxonomy" id="1160509"/>
    <lineage>
        <taxon>Eukaryota</taxon>
        <taxon>Fungi</taxon>
        <taxon>Dikarya</taxon>
        <taxon>Ascomycota</taxon>
        <taxon>Pezizomycotina</taxon>
        <taxon>Pezizomycetes</taxon>
        <taxon>Pezizales</taxon>
        <taxon>Ascobolaceae</taxon>
        <taxon>Ascobolus</taxon>
    </lineage>
</organism>
<evidence type="ECO:0000256" key="2">
    <source>
        <dbReference type="ARBA" id="ARBA00023239"/>
    </source>
</evidence>
<keyword evidence="2" id="KW-0456">Lyase</keyword>
<dbReference type="GO" id="GO:0008654">
    <property type="term" value="P:phospholipid biosynthetic process"/>
    <property type="evidence" value="ECO:0007669"/>
    <property type="project" value="InterPro"/>
</dbReference>
<dbReference type="Pfam" id="PF02666">
    <property type="entry name" value="PS_Dcarbxylase"/>
    <property type="match status" value="1"/>
</dbReference>
<evidence type="ECO:0000313" key="3">
    <source>
        <dbReference type="EMBL" id="RPA82931.1"/>
    </source>
</evidence>
<proteinExistence type="predicted"/>
<sequence>MSTPDVATMSPDDAHCFDPVLAKLRSNTVSSLATHIYSTPGLPEAFKEAISSARRSGIDMHGITSIYTYLHFLERLLTWVPTEQMDGKGVYNILALFYFIVNQPSLAKFQNPIVPSSYGRPKTFLTNWLLDYARAMGAWLDTPQSITPDAIKSFYDSPPYRMQDYIQPEGGWKTFNEFFARELKDGARPIAQGKDVIVAPADAVFDGSWEIGPKGYVTIKDVPWGINDLLDGSSYASRFAGGVFTHSFLNTFDYHRQHTPVSGKVLEVKNIDGYAYFETVVKEETKAGEGNKLVVQRRLEAPDHAGYEFLQMRGLVVVDSEEAGGLVAVLPVGMSHVNSVVMTCQKGDYLKKGDEISYFQFGGSDIVVCYEKSINVEITAEKKHYLMGEAVAKAHPDKKKE</sequence>
<accession>A0A3N4IFH0</accession>
<evidence type="ECO:0000313" key="4">
    <source>
        <dbReference type="Proteomes" id="UP000275078"/>
    </source>
</evidence>
<dbReference type="GO" id="GO:0004609">
    <property type="term" value="F:phosphatidylserine decarboxylase activity"/>
    <property type="evidence" value="ECO:0007669"/>
    <property type="project" value="InterPro"/>
</dbReference>
<gene>
    <name evidence="3" type="ORF">BJ508DRAFT_325090</name>
</gene>
<dbReference type="Proteomes" id="UP000275078">
    <property type="component" value="Unassembled WGS sequence"/>
</dbReference>
<keyword evidence="4" id="KW-1185">Reference proteome</keyword>
<protein>
    <submittedName>
        <fullName evidence="3">Phosphatidylserine decarboxylase-related protein</fullName>
    </submittedName>
</protein>